<reference evidence="1" key="1">
    <citation type="submission" date="2009-07" db="EMBL/GenBank/DDBJ databases">
        <authorList>
            <person name="Weinstock G."/>
            <person name="Sodergren E."/>
            <person name="Clifton S."/>
            <person name="Fulton L."/>
            <person name="Fulton B."/>
            <person name="Courtney L."/>
            <person name="Fronick C."/>
            <person name="Harrison M."/>
            <person name="Strong C."/>
            <person name="Farmer C."/>
            <person name="Delahaunty K."/>
            <person name="Markovic C."/>
            <person name="Hall O."/>
            <person name="Minx P."/>
            <person name="Tomlinson C."/>
            <person name="Mitreva M."/>
            <person name="Nelson J."/>
            <person name="Hou S."/>
            <person name="Wollam A."/>
            <person name="Pepin K.H."/>
            <person name="Johnson M."/>
            <person name="Bhonagiri V."/>
            <person name="Nash W.E."/>
            <person name="Warren W."/>
            <person name="Chinwalla A."/>
            <person name="Mardis E.R."/>
            <person name="Wilson R.K."/>
        </authorList>
    </citation>
    <scope>NUCLEOTIDE SEQUENCE [LARGE SCALE GENOMIC DNA]</scope>
    <source>
        <strain evidence="1">DSM 14469</strain>
    </source>
</reference>
<evidence type="ECO:0000313" key="2">
    <source>
        <dbReference type="Proteomes" id="UP000005561"/>
    </source>
</evidence>
<evidence type="ECO:0000313" key="1">
    <source>
        <dbReference type="EMBL" id="EET59331.1"/>
    </source>
</evidence>
<dbReference type="RefSeq" id="WP_006863410.1">
    <property type="nucleotide sequence ID" value="NZ_ACCL02000019.1"/>
</dbReference>
<sequence>MRGNRGIGKTALLFELQRGVNAQEHFLCMIDDYSMLNIEPSIEEYYNLLIRNMAACLFEYLIGNAKKLKRLSQNERIFLSMILSQYTTSTTKNILAQKIEAIQLSKPKKIIKKYINLIRFIINYGLTAGTNIVNDVLRNYYTWLPPVEENGIKNLLPTINLDTDIEFERIDASYSLIIQLCDILKKLDTVELLLFWISSMKMVE</sequence>
<dbReference type="Proteomes" id="UP000005561">
    <property type="component" value="Unassembled WGS sequence"/>
</dbReference>
<dbReference type="AlphaFoldDB" id="C6LJ11"/>
<protein>
    <submittedName>
        <fullName evidence="1">Uncharacterized protein</fullName>
    </submittedName>
</protein>
<comment type="caution">
    <text evidence="1">The sequence shown here is derived from an EMBL/GenBank/DDBJ whole genome shotgun (WGS) entry which is preliminary data.</text>
</comment>
<name>C6LJ11_9FIRM</name>
<proteinExistence type="predicted"/>
<keyword evidence="2" id="KW-1185">Reference proteome</keyword>
<accession>C6LJ11</accession>
<dbReference type="EMBL" id="ACCL02000019">
    <property type="protein sequence ID" value="EET59331.1"/>
    <property type="molecule type" value="Genomic_DNA"/>
</dbReference>
<gene>
    <name evidence="1" type="ORF">BRYFOR_08645</name>
</gene>
<dbReference type="eggNOG" id="COG1373">
    <property type="taxonomic scope" value="Bacteria"/>
</dbReference>
<organism evidence="1 2">
    <name type="scientific">Marvinbryantia formatexigens DSM 14469</name>
    <dbReference type="NCBI Taxonomy" id="478749"/>
    <lineage>
        <taxon>Bacteria</taxon>
        <taxon>Bacillati</taxon>
        <taxon>Bacillota</taxon>
        <taxon>Clostridia</taxon>
        <taxon>Lachnospirales</taxon>
        <taxon>Lachnospiraceae</taxon>
        <taxon>Marvinbryantia</taxon>
    </lineage>
</organism>
<dbReference type="STRING" id="168384.SAMN05660368_00794"/>